<accession>A0A8J3UZX9</accession>
<dbReference type="EMBL" id="BOOR01000007">
    <property type="protein sequence ID" value="GII52977.1"/>
    <property type="molecule type" value="Genomic_DNA"/>
</dbReference>
<protein>
    <recommendedName>
        <fullName evidence="4">Lytic transglycosylase domain-containing protein</fullName>
    </recommendedName>
</protein>
<feature type="region of interest" description="Disordered" evidence="1">
    <location>
        <begin position="1"/>
        <end position="47"/>
    </location>
</feature>
<sequence length="253" mass="26887">MSSGQQLKDAPSSSRSRSRSKKQDARPKRQDVRPDLPEAPSGPRWLTPKRVAGIGLTVAVLAGGTAYVVRTAIDNANAPKNVLTLEDIAKADPYAPNPENDALKAQAAQALKEAELKAVTDGRKADLDPVKIVKKAPAGGGFNSVAFPAGSNPDPGSNKALGKQMAEAKGWAADWGCLEKLWDKESHWNERAMNSYSGAYGIPQSLPGSKMASAGSDWQTNPATQIKWGLGYIAGRYGTPCSAWAHSQSTGWY</sequence>
<comment type="caution">
    <text evidence="2">The sequence shown here is derived from an EMBL/GenBank/DDBJ whole genome shotgun (WGS) entry which is preliminary data.</text>
</comment>
<gene>
    <name evidence="2" type="ORF">Pth03_13660</name>
</gene>
<keyword evidence="3" id="KW-1185">Reference proteome</keyword>
<evidence type="ECO:0000313" key="2">
    <source>
        <dbReference type="EMBL" id="GII52977.1"/>
    </source>
</evidence>
<evidence type="ECO:0000256" key="1">
    <source>
        <dbReference type="SAM" id="MobiDB-lite"/>
    </source>
</evidence>
<name>A0A8J3UZX9_9ACTN</name>
<reference evidence="2" key="1">
    <citation type="submission" date="2021-01" db="EMBL/GenBank/DDBJ databases">
        <title>Whole genome shotgun sequence of Planotetraspora thailandica NBRC 104271.</title>
        <authorList>
            <person name="Komaki H."/>
            <person name="Tamura T."/>
        </authorList>
    </citation>
    <scope>NUCLEOTIDE SEQUENCE</scope>
    <source>
        <strain evidence="2">NBRC 104271</strain>
    </source>
</reference>
<feature type="compositionally biased region" description="Basic and acidic residues" evidence="1">
    <location>
        <begin position="21"/>
        <end position="36"/>
    </location>
</feature>
<proteinExistence type="predicted"/>
<organism evidence="2 3">
    <name type="scientific">Planotetraspora thailandica</name>
    <dbReference type="NCBI Taxonomy" id="487172"/>
    <lineage>
        <taxon>Bacteria</taxon>
        <taxon>Bacillati</taxon>
        <taxon>Actinomycetota</taxon>
        <taxon>Actinomycetes</taxon>
        <taxon>Streptosporangiales</taxon>
        <taxon>Streptosporangiaceae</taxon>
        <taxon>Planotetraspora</taxon>
    </lineage>
</organism>
<evidence type="ECO:0000313" key="3">
    <source>
        <dbReference type="Proteomes" id="UP000605992"/>
    </source>
</evidence>
<dbReference type="SUPFAM" id="SSF53955">
    <property type="entry name" value="Lysozyme-like"/>
    <property type="match status" value="1"/>
</dbReference>
<dbReference type="Proteomes" id="UP000605992">
    <property type="component" value="Unassembled WGS sequence"/>
</dbReference>
<evidence type="ECO:0008006" key="4">
    <source>
        <dbReference type="Google" id="ProtNLM"/>
    </source>
</evidence>
<dbReference type="InterPro" id="IPR023346">
    <property type="entry name" value="Lysozyme-like_dom_sf"/>
</dbReference>
<dbReference type="RefSeq" id="WP_239118808.1">
    <property type="nucleotide sequence ID" value="NZ_BOOR01000007.1"/>
</dbReference>
<dbReference type="AlphaFoldDB" id="A0A8J3UZX9"/>